<sequence length="108" mass="12473">MSSDTSTRSVNKKKKSTKELVKRIIGIVADLTSKVDRILQKKDEPNTGFREEEDMVNKEEEETYYHGTEWHYDDTFTHGFGGGSWAYTYGQNVEPSLDVGQHHKKPMF</sequence>
<dbReference type="AlphaFoldDB" id="A0AA35YRC7"/>
<organism evidence="1 2">
    <name type="scientific">Lactuca saligna</name>
    <name type="common">Willowleaf lettuce</name>
    <dbReference type="NCBI Taxonomy" id="75948"/>
    <lineage>
        <taxon>Eukaryota</taxon>
        <taxon>Viridiplantae</taxon>
        <taxon>Streptophyta</taxon>
        <taxon>Embryophyta</taxon>
        <taxon>Tracheophyta</taxon>
        <taxon>Spermatophyta</taxon>
        <taxon>Magnoliopsida</taxon>
        <taxon>eudicotyledons</taxon>
        <taxon>Gunneridae</taxon>
        <taxon>Pentapetalae</taxon>
        <taxon>asterids</taxon>
        <taxon>campanulids</taxon>
        <taxon>Asterales</taxon>
        <taxon>Asteraceae</taxon>
        <taxon>Cichorioideae</taxon>
        <taxon>Cichorieae</taxon>
        <taxon>Lactucinae</taxon>
        <taxon>Lactuca</taxon>
    </lineage>
</organism>
<keyword evidence="2" id="KW-1185">Reference proteome</keyword>
<protein>
    <submittedName>
        <fullName evidence="1">Uncharacterized protein</fullName>
    </submittedName>
</protein>
<reference evidence="1" key="1">
    <citation type="submission" date="2023-04" db="EMBL/GenBank/DDBJ databases">
        <authorList>
            <person name="Vijverberg K."/>
            <person name="Xiong W."/>
            <person name="Schranz E."/>
        </authorList>
    </citation>
    <scope>NUCLEOTIDE SEQUENCE</scope>
</reference>
<evidence type="ECO:0000313" key="1">
    <source>
        <dbReference type="EMBL" id="CAI9278745.1"/>
    </source>
</evidence>
<gene>
    <name evidence="1" type="ORF">LSALG_LOCUS18587</name>
</gene>
<evidence type="ECO:0000313" key="2">
    <source>
        <dbReference type="Proteomes" id="UP001177003"/>
    </source>
</evidence>
<dbReference type="Proteomes" id="UP001177003">
    <property type="component" value="Chromosome 4"/>
</dbReference>
<name>A0AA35YRC7_LACSI</name>
<accession>A0AA35YRC7</accession>
<dbReference type="EMBL" id="OX465080">
    <property type="protein sequence ID" value="CAI9278745.1"/>
    <property type="molecule type" value="Genomic_DNA"/>
</dbReference>
<proteinExistence type="predicted"/>